<organism evidence="1">
    <name type="scientific">viral metagenome</name>
    <dbReference type="NCBI Taxonomy" id="1070528"/>
    <lineage>
        <taxon>unclassified sequences</taxon>
        <taxon>metagenomes</taxon>
        <taxon>organismal metagenomes</taxon>
    </lineage>
</organism>
<protein>
    <submittedName>
        <fullName evidence="1">Uncharacterized protein</fullName>
    </submittedName>
</protein>
<name>A0A6C0H4R4_9ZZZZ</name>
<sequence length="76" mass="8747">MEENPISESTSKLESTIEKLKSKNNTIKNYIESLEPLYYKALQISIRELESSFSLEKSVGYINYINSVNSIDHENT</sequence>
<dbReference type="EMBL" id="MN739863">
    <property type="protein sequence ID" value="QHT75135.1"/>
    <property type="molecule type" value="Genomic_DNA"/>
</dbReference>
<evidence type="ECO:0000313" key="1">
    <source>
        <dbReference type="EMBL" id="QHT75135.1"/>
    </source>
</evidence>
<reference evidence="1" key="1">
    <citation type="journal article" date="2020" name="Nature">
        <title>Giant virus diversity and host interactions through global metagenomics.</title>
        <authorList>
            <person name="Schulz F."/>
            <person name="Roux S."/>
            <person name="Paez-Espino D."/>
            <person name="Jungbluth S."/>
            <person name="Walsh D.A."/>
            <person name="Denef V.J."/>
            <person name="McMahon K.D."/>
            <person name="Konstantinidis K.T."/>
            <person name="Eloe-Fadrosh E.A."/>
            <person name="Kyrpides N.C."/>
            <person name="Woyke T."/>
        </authorList>
    </citation>
    <scope>NUCLEOTIDE SEQUENCE</scope>
    <source>
        <strain evidence="1">GVMAG-M-3300023179-63</strain>
    </source>
</reference>
<accession>A0A6C0H4R4</accession>
<proteinExistence type="predicted"/>
<dbReference type="AlphaFoldDB" id="A0A6C0H4R4"/>